<dbReference type="PANTHER" id="PTHR42912">
    <property type="entry name" value="METHYLTRANSFERASE"/>
    <property type="match status" value="1"/>
</dbReference>
<dbReference type="GO" id="GO:0032259">
    <property type="term" value="P:methylation"/>
    <property type="evidence" value="ECO:0007669"/>
    <property type="project" value="UniProtKB-KW"/>
</dbReference>
<dbReference type="GO" id="GO:0008168">
    <property type="term" value="F:methyltransferase activity"/>
    <property type="evidence" value="ECO:0007669"/>
    <property type="project" value="UniProtKB-KW"/>
</dbReference>
<accession>A0A6A6NPN4</accession>
<dbReference type="OrthoDB" id="416496at2759"/>
<evidence type="ECO:0000313" key="2">
    <source>
        <dbReference type="Proteomes" id="UP000799766"/>
    </source>
</evidence>
<evidence type="ECO:0000313" key="1">
    <source>
        <dbReference type="EMBL" id="KAF2453342.1"/>
    </source>
</evidence>
<dbReference type="InterPro" id="IPR050508">
    <property type="entry name" value="Methyltransf_Superfamily"/>
</dbReference>
<sequence length="210" mass="23506">DVPLDVTSRYLIPGSAFDAQVATAERVTGILALRRKLAGRARGHVLESAAGSGRNTAFYAADELRSATFVELSAPMLDAARAKWRAARPAVAHARFLARSVLGPDPREAERYDTVVQTMGLCSTPEPDRLLRRLGELVRRDGQILLLEHGRGWWGWLNRWLDVSAPGHADRFGCWWNRDIGAIVERSGLEVVEARRPWRQLGTTWFLVLR</sequence>
<feature type="non-terminal residue" evidence="1">
    <location>
        <position position="1"/>
    </location>
</feature>
<dbReference type="EMBL" id="MU001698">
    <property type="protein sequence ID" value="KAF2453342.1"/>
    <property type="molecule type" value="Genomic_DNA"/>
</dbReference>
<dbReference type="CDD" id="cd02440">
    <property type="entry name" value="AdoMet_MTases"/>
    <property type="match status" value="1"/>
</dbReference>
<dbReference type="PANTHER" id="PTHR42912:SF83">
    <property type="entry name" value="METHYLTRANSFERASE TYPE 11 DOMAIN-CONTAINING PROTEIN"/>
    <property type="match status" value="1"/>
</dbReference>
<reference evidence="1" key="1">
    <citation type="journal article" date="2020" name="Stud. Mycol.">
        <title>101 Dothideomycetes genomes: a test case for predicting lifestyles and emergence of pathogens.</title>
        <authorList>
            <person name="Haridas S."/>
            <person name="Albert R."/>
            <person name="Binder M."/>
            <person name="Bloem J."/>
            <person name="Labutti K."/>
            <person name="Salamov A."/>
            <person name="Andreopoulos B."/>
            <person name="Baker S."/>
            <person name="Barry K."/>
            <person name="Bills G."/>
            <person name="Bluhm B."/>
            <person name="Cannon C."/>
            <person name="Castanera R."/>
            <person name="Culley D."/>
            <person name="Daum C."/>
            <person name="Ezra D."/>
            <person name="Gonzalez J."/>
            <person name="Henrissat B."/>
            <person name="Kuo A."/>
            <person name="Liang C."/>
            <person name="Lipzen A."/>
            <person name="Lutzoni F."/>
            <person name="Magnuson J."/>
            <person name="Mondo S."/>
            <person name="Nolan M."/>
            <person name="Ohm R."/>
            <person name="Pangilinan J."/>
            <person name="Park H.-J."/>
            <person name="Ramirez L."/>
            <person name="Alfaro M."/>
            <person name="Sun H."/>
            <person name="Tritt A."/>
            <person name="Yoshinaga Y."/>
            <person name="Zwiers L.-H."/>
            <person name="Turgeon B."/>
            <person name="Goodwin S."/>
            <person name="Spatafora J."/>
            <person name="Crous P."/>
            <person name="Grigoriev I."/>
        </authorList>
    </citation>
    <scope>NUCLEOTIDE SEQUENCE</scope>
    <source>
        <strain evidence="1">ATCC 16933</strain>
    </source>
</reference>
<name>A0A6A6NPN4_9PEZI</name>
<proteinExistence type="predicted"/>
<dbReference type="Gene3D" id="3.40.50.150">
    <property type="entry name" value="Vaccinia Virus protein VP39"/>
    <property type="match status" value="1"/>
</dbReference>
<organism evidence="1 2">
    <name type="scientific">Lineolata rhizophorae</name>
    <dbReference type="NCBI Taxonomy" id="578093"/>
    <lineage>
        <taxon>Eukaryota</taxon>
        <taxon>Fungi</taxon>
        <taxon>Dikarya</taxon>
        <taxon>Ascomycota</taxon>
        <taxon>Pezizomycotina</taxon>
        <taxon>Dothideomycetes</taxon>
        <taxon>Dothideomycetes incertae sedis</taxon>
        <taxon>Lineolatales</taxon>
        <taxon>Lineolataceae</taxon>
        <taxon>Lineolata</taxon>
    </lineage>
</organism>
<gene>
    <name evidence="1" type="ORF">BDY21DRAFT_261535</name>
</gene>
<keyword evidence="2" id="KW-1185">Reference proteome</keyword>
<keyword evidence="1" id="KW-0808">Transferase</keyword>
<dbReference type="Pfam" id="PF13489">
    <property type="entry name" value="Methyltransf_23"/>
    <property type="match status" value="1"/>
</dbReference>
<protein>
    <submittedName>
        <fullName evidence="1">S-adenosyl-L-methionine-dependent methyltransferase</fullName>
    </submittedName>
</protein>
<dbReference type="Proteomes" id="UP000799766">
    <property type="component" value="Unassembled WGS sequence"/>
</dbReference>
<dbReference type="SUPFAM" id="SSF53335">
    <property type="entry name" value="S-adenosyl-L-methionine-dependent methyltransferases"/>
    <property type="match status" value="1"/>
</dbReference>
<feature type="non-terminal residue" evidence="1">
    <location>
        <position position="210"/>
    </location>
</feature>
<dbReference type="InterPro" id="IPR029063">
    <property type="entry name" value="SAM-dependent_MTases_sf"/>
</dbReference>
<dbReference type="AlphaFoldDB" id="A0A6A6NPN4"/>
<keyword evidence="1" id="KW-0489">Methyltransferase</keyword>